<evidence type="ECO:0000256" key="1">
    <source>
        <dbReference type="SAM" id="MobiDB-lite"/>
    </source>
</evidence>
<evidence type="ECO:0000313" key="3">
    <source>
        <dbReference type="Proteomes" id="UP000001784"/>
    </source>
</evidence>
<sequence length="110" mass="12481">MTIKPTITVADNGNLQLHIPMLIPRMRGCNTVTAPQAQDAEIPGAQDRCSQPVRPALSPTHDRTIDRPGVDHQRRLLFLRRHETGVDNAFFRCRTGDFEKHVRLRHRAAP</sequence>
<dbReference type="EMBL" id="CP000478">
    <property type="protein sequence ID" value="ABK19526.1"/>
    <property type="molecule type" value="Genomic_DNA"/>
</dbReference>
<organism evidence="2 3">
    <name type="scientific">Syntrophobacter fumaroxidans (strain DSM 10017 / MPOB)</name>
    <dbReference type="NCBI Taxonomy" id="335543"/>
    <lineage>
        <taxon>Bacteria</taxon>
        <taxon>Pseudomonadati</taxon>
        <taxon>Thermodesulfobacteriota</taxon>
        <taxon>Syntrophobacteria</taxon>
        <taxon>Syntrophobacterales</taxon>
        <taxon>Syntrophobacteraceae</taxon>
        <taxon>Syntrophobacter</taxon>
    </lineage>
</organism>
<dbReference type="KEGG" id="sfu:Sfum_3857"/>
<feature type="region of interest" description="Disordered" evidence="1">
    <location>
        <begin position="40"/>
        <end position="69"/>
    </location>
</feature>
<evidence type="ECO:0000313" key="2">
    <source>
        <dbReference type="EMBL" id="ABK19526.1"/>
    </source>
</evidence>
<dbReference type="HOGENOM" id="CLU_2169821_0_0_7"/>
<accession>A0LQ24</accession>
<dbReference type="AlphaFoldDB" id="A0LQ24"/>
<feature type="compositionally biased region" description="Basic and acidic residues" evidence="1">
    <location>
        <begin position="60"/>
        <end position="69"/>
    </location>
</feature>
<dbReference type="Proteomes" id="UP000001784">
    <property type="component" value="Chromosome"/>
</dbReference>
<keyword evidence="3" id="KW-1185">Reference proteome</keyword>
<dbReference type="InParanoid" id="A0LQ24"/>
<reference evidence="2 3" key="1">
    <citation type="submission" date="2006-10" db="EMBL/GenBank/DDBJ databases">
        <title>Complete sequence of Syntrophobacter fumaroxidans MPOB.</title>
        <authorList>
            <consortium name="US DOE Joint Genome Institute"/>
            <person name="Copeland A."/>
            <person name="Lucas S."/>
            <person name="Lapidus A."/>
            <person name="Barry K."/>
            <person name="Detter J.C."/>
            <person name="Glavina del Rio T."/>
            <person name="Hammon N."/>
            <person name="Israni S."/>
            <person name="Pitluck S."/>
            <person name="Goltsman E.G."/>
            <person name="Martinez M."/>
            <person name="Schmutz J."/>
            <person name="Larimer F."/>
            <person name="Land M."/>
            <person name="Hauser L."/>
            <person name="Kyrpides N."/>
            <person name="Kim E."/>
            <person name="Boone D.R."/>
            <person name="Brockman F."/>
            <person name="Culley D."/>
            <person name="Ferry J."/>
            <person name="Gunsalus R."/>
            <person name="McInerney M.J."/>
            <person name="Morrison M."/>
            <person name="Plugge C."/>
            <person name="Rohlin L."/>
            <person name="Scholten J."/>
            <person name="Sieber J."/>
            <person name="Stams A.J.M."/>
            <person name="Worm P."/>
            <person name="Henstra A.M."/>
            <person name="Richardson P."/>
        </authorList>
    </citation>
    <scope>NUCLEOTIDE SEQUENCE [LARGE SCALE GENOMIC DNA]</scope>
    <source>
        <strain evidence="3">DSM 10017 / MPOB</strain>
    </source>
</reference>
<gene>
    <name evidence="2" type="ordered locus">Sfum_3857</name>
</gene>
<name>A0LQ24_SYNFM</name>
<protein>
    <submittedName>
        <fullName evidence="2">Uncharacterized protein</fullName>
    </submittedName>
</protein>
<proteinExistence type="predicted"/>
<dbReference type="OrthoDB" id="1550462at2"/>
<dbReference type="eggNOG" id="COG1961">
    <property type="taxonomic scope" value="Bacteria"/>
</dbReference>